<dbReference type="GO" id="GO:0043531">
    <property type="term" value="F:ADP binding"/>
    <property type="evidence" value="ECO:0007669"/>
    <property type="project" value="InterPro"/>
</dbReference>
<feature type="domain" description="AAA+ ATPase" evidence="1">
    <location>
        <begin position="278"/>
        <end position="426"/>
    </location>
</feature>
<dbReference type="EMBL" id="KI963925">
    <property type="protein sequence ID" value="EUC50143.1"/>
    <property type="molecule type" value="Genomic_DNA"/>
</dbReference>
<dbReference type="Pfam" id="PF13424">
    <property type="entry name" value="TPR_12"/>
    <property type="match status" value="2"/>
</dbReference>
<dbReference type="RefSeq" id="XP_007683307.1">
    <property type="nucleotide sequence ID" value="XM_007685117.1"/>
</dbReference>
<dbReference type="PANTHER" id="PTHR10622:SF11">
    <property type="entry name" value="HET-DOMAIN-CONTAINING PROTEIN"/>
    <property type="match status" value="1"/>
</dbReference>
<organism evidence="2 3">
    <name type="scientific">Bipolaris oryzae ATCC 44560</name>
    <dbReference type="NCBI Taxonomy" id="930090"/>
    <lineage>
        <taxon>Eukaryota</taxon>
        <taxon>Fungi</taxon>
        <taxon>Dikarya</taxon>
        <taxon>Ascomycota</taxon>
        <taxon>Pezizomycotina</taxon>
        <taxon>Dothideomycetes</taxon>
        <taxon>Pleosporomycetidae</taxon>
        <taxon>Pleosporales</taxon>
        <taxon>Pleosporineae</taxon>
        <taxon>Pleosporaceae</taxon>
        <taxon>Bipolaris</taxon>
    </lineage>
</organism>
<dbReference type="InterPro" id="IPR002182">
    <property type="entry name" value="NB-ARC"/>
</dbReference>
<dbReference type="Proteomes" id="UP000054032">
    <property type="component" value="Unassembled WGS sequence"/>
</dbReference>
<dbReference type="Pfam" id="PF00931">
    <property type="entry name" value="NB-ARC"/>
    <property type="match status" value="1"/>
</dbReference>
<evidence type="ECO:0000259" key="1">
    <source>
        <dbReference type="SMART" id="SM00382"/>
    </source>
</evidence>
<dbReference type="InterPro" id="IPR003593">
    <property type="entry name" value="AAA+_ATPase"/>
</dbReference>
<reference evidence="2 3" key="1">
    <citation type="journal article" date="2013" name="PLoS Genet.">
        <title>Comparative genome structure, secondary metabolite, and effector coding capacity across Cochliobolus pathogens.</title>
        <authorList>
            <person name="Condon B.J."/>
            <person name="Leng Y."/>
            <person name="Wu D."/>
            <person name="Bushley K.E."/>
            <person name="Ohm R.A."/>
            <person name="Otillar R."/>
            <person name="Martin J."/>
            <person name="Schackwitz W."/>
            <person name="Grimwood J."/>
            <person name="MohdZainudin N."/>
            <person name="Xue C."/>
            <person name="Wang R."/>
            <person name="Manning V.A."/>
            <person name="Dhillon B."/>
            <person name="Tu Z.J."/>
            <person name="Steffenson B.J."/>
            <person name="Salamov A."/>
            <person name="Sun H."/>
            <person name="Lowry S."/>
            <person name="LaButti K."/>
            <person name="Han J."/>
            <person name="Copeland A."/>
            <person name="Lindquist E."/>
            <person name="Barry K."/>
            <person name="Schmutz J."/>
            <person name="Baker S.E."/>
            <person name="Ciuffetti L.M."/>
            <person name="Grigoriev I.V."/>
            <person name="Zhong S."/>
            <person name="Turgeon B.G."/>
        </authorList>
    </citation>
    <scope>NUCLEOTIDE SEQUENCE [LARGE SCALE GENOMIC DNA]</scope>
    <source>
        <strain evidence="2 3">ATCC 44560</strain>
    </source>
</reference>
<dbReference type="GeneID" id="19126108"/>
<dbReference type="Pfam" id="PF13374">
    <property type="entry name" value="TPR_10"/>
    <property type="match status" value="1"/>
</dbReference>
<accession>W6ZJE9</accession>
<dbReference type="InterPro" id="IPR010730">
    <property type="entry name" value="HET"/>
</dbReference>
<dbReference type="SMART" id="SM00382">
    <property type="entry name" value="AAA"/>
    <property type="match status" value="1"/>
</dbReference>
<dbReference type="SUPFAM" id="SSF48452">
    <property type="entry name" value="TPR-like"/>
    <property type="match status" value="2"/>
</dbReference>
<dbReference type="Pfam" id="PF06985">
    <property type="entry name" value="HET"/>
    <property type="match status" value="1"/>
</dbReference>
<gene>
    <name evidence="2" type="ORF">COCMIDRAFT_82712</name>
</gene>
<dbReference type="HOGENOM" id="CLU_000288_125_4_1"/>
<dbReference type="InterPro" id="IPR011990">
    <property type="entry name" value="TPR-like_helical_dom_sf"/>
</dbReference>
<dbReference type="KEGG" id="bor:COCMIDRAFT_82712"/>
<evidence type="ECO:0000313" key="2">
    <source>
        <dbReference type="EMBL" id="EUC50143.1"/>
    </source>
</evidence>
<name>W6ZJE9_COCMI</name>
<protein>
    <recommendedName>
        <fullName evidence="1">AAA+ ATPase domain-containing protein</fullName>
    </recommendedName>
</protein>
<dbReference type="eggNOG" id="KOG1840">
    <property type="taxonomic scope" value="Eukaryota"/>
</dbReference>
<dbReference type="Gene3D" id="3.40.50.300">
    <property type="entry name" value="P-loop containing nucleotide triphosphate hydrolases"/>
    <property type="match status" value="1"/>
</dbReference>
<evidence type="ECO:0000313" key="3">
    <source>
        <dbReference type="Proteomes" id="UP000054032"/>
    </source>
</evidence>
<dbReference type="InterPro" id="IPR027417">
    <property type="entry name" value="P-loop_NTPase"/>
</dbReference>
<sequence length="874" mass="100743">MRLLHFDQFDRLLLTDFHGKPIPPYAILSHRWEESEILFEDIAGETYKEKRDGYRKLMFCAQQAAQDQLQYFWIDTCCIKRWDRLERSRAINSMFRWYSKAAKCYVFLSDVPNATDTIQSGSWEASFRASVWFTRGWTLQELIAPASVEFFSCREQRLGDKRSLEQLVHEITKIPLAVLQNHPLDQFSLHERMHWADNRVTTEQEDIVYCLFGLLGVTMQINYGEGKDKAWRRLQTEIEATNSTPSIIPFSRNEQFVGRESQLATLQAYLFSNDHTTTMTRLAIVGLGGTGKSQLALELAYRVREEIKTCSVFWLDASNTDSLERSYESIAQRLNIPGWDDEKVDAKQLVKSHLEKEDTAHCLLIFDNLEDITLRAGGISSAGEVGLTAYLPQSTRCHVVFTTTESSLAEQMASHALIELQELTPDAAKEMLKNYLNKDKKFDSTEEQHARLLLQELSHLPLAIVQAAAYINATAISLEGYQSKLKTHNDYDVNQDSGPSSDKLQRLRAKDPVATTLFISLDEIHRSNALAVDYLLLAACVASKDIPFDLFDDENIRERENAIHLLSKYGLVTRRPEDSALDLHRLVHCALQEWLQQQNQFQEQIDYAIRRLLQIFPEDDYQNMSKWRRLFPHTKYALLYRSPEAEDVEWVGLVSKYAKALYRDGHYNEAEVLFIQVTDSRRRVLGDEHPSTLICVANLSSTYAKQGRWKEVENLDMQVLEMAKRVLGDEHPNTLICISNLASTYLYQKRWKEAEELEQQVIEIRKRVLGDEHPNTLISMSNLAATHSNQQRWKEAENLLVQVAETSKRILGHEHPETLVSMSNLAFILRAQGRHEEAISLIQPCYQLRERVLGAHHPDTKWAFALLNKCRARK</sequence>
<dbReference type="PANTHER" id="PTHR10622">
    <property type="entry name" value="HET DOMAIN-CONTAINING PROTEIN"/>
    <property type="match status" value="1"/>
</dbReference>
<proteinExistence type="predicted"/>
<keyword evidence="3" id="KW-1185">Reference proteome</keyword>
<dbReference type="STRING" id="930090.W6ZJE9"/>
<dbReference type="Gene3D" id="1.25.40.10">
    <property type="entry name" value="Tetratricopeptide repeat domain"/>
    <property type="match status" value="1"/>
</dbReference>
<dbReference type="OrthoDB" id="674604at2759"/>
<dbReference type="AlphaFoldDB" id="W6ZJE9"/>
<dbReference type="SUPFAM" id="SSF52540">
    <property type="entry name" value="P-loop containing nucleoside triphosphate hydrolases"/>
    <property type="match status" value="1"/>
</dbReference>